<sequence>MLFPCTDIGERPKSEFRWGGYLDDSAASQEDAVCAPEWRRHLWGGKPGGVQGEWWFHHPSEQWYIGFRDAASERFVTLEPAQACLARQREGGTR</sequence>
<dbReference type="EMBL" id="JALHLF010000022">
    <property type="protein sequence ID" value="MCJ2182670.1"/>
    <property type="molecule type" value="Genomic_DNA"/>
</dbReference>
<evidence type="ECO:0000313" key="2">
    <source>
        <dbReference type="Proteomes" id="UP001162881"/>
    </source>
</evidence>
<dbReference type="RefSeq" id="WP_244018833.1">
    <property type="nucleotide sequence ID" value="NZ_JALHLF010000022.1"/>
</dbReference>
<keyword evidence="2" id="KW-1185">Reference proteome</keyword>
<evidence type="ECO:0000313" key="1">
    <source>
        <dbReference type="EMBL" id="MCJ2182670.1"/>
    </source>
</evidence>
<proteinExistence type="predicted"/>
<dbReference type="Proteomes" id="UP001162881">
    <property type="component" value="Unassembled WGS sequence"/>
</dbReference>
<dbReference type="InterPro" id="IPR038561">
    <property type="entry name" value="SoxD_sf"/>
</dbReference>
<comment type="caution">
    <text evidence="1">The sequence shown here is derived from an EMBL/GenBank/DDBJ whole genome shotgun (WGS) entry which is preliminary data.</text>
</comment>
<dbReference type="InterPro" id="IPR006279">
    <property type="entry name" value="SoxD"/>
</dbReference>
<protein>
    <submittedName>
        <fullName evidence="1">Sarcosine oxidase subunit delta</fullName>
    </submittedName>
</protein>
<gene>
    <name evidence="1" type="ORF">MTR62_08205</name>
</gene>
<organism evidence="1 2">
    <name type="scientific">Novosphingobium organovorum</name>
    <dbReference type="NCBI Taxonomy" id="2930092"/>
    <lineage>
        <taxon>Bacteria</taxon>
        <taxon>Pseudomonadati</taxon>
        <taxon>Pseudomonadota</taxon>
        <taxon>Alphaproteobacteria</taxon>
        <taxon>Sphingomonadales</taxon>
        <taxon>Sphingomonadaceae</taxon>
        <taxon>Novosphingobium</taxon>
    </lineage>
</organism>
<reference evidence="1" key="1">
    <citation type="submission" date="2022-03" db="EMBL/GenBank/DDBJ databases">
        <title>Identification of a novel bacterium isolated from mangrove sediments.</title>
        <authorList>
            <person name="Pan X."/>
        </authorList>
    </citation>
    <scope>NUCLEOTIDE SEQUENCE</scope>
    <source>
        <strain evidence="1">B1949</strain>
    </source>
</reference>
<dbReference type="Pfam" id="PF04267">
    <property type="entry name" value="SoxD"/>
    <property type="match status" value="1"/>
</dbReference>
<name>A0ABT0BCR5_9SPHN</name>
<dbReference type="Gene3D" id="3.30.2270.10">
    <property type="entry name" value="Folate-binding superfamily"/>
    <property type="match status" value="1"/>
</dbReference>
<accession>A0ABT0BCR5</accession>